<sequence>MRMRVEFYSFGIYVEWFRKMTDGYLMRETFIAKTLGMDGVE</sequence>
<evidence type="ECO:0000313" key="1">
    <source>
        <dbReference type="EMBL" id="AHJ10689.1"/>
    </source>
</evidence>
<dbReference type="RefSeq" id="YP_009005932.1">
    <property type="nucleotide sequence ID" value="NC_023566.1"/>
</dbReference>
<keyword evidence="2" id="KW-1185">Reference proteome</keyword>
<accession>W6E8I8</accession>
<name>W6E8I8_9CAUD</name>
<dbReference type="KEGG" id="vg:18502952"/>
<gene>
    <name evidence="1" type="ORF">P106B_06</name>
</gene>
<proteinExistence type="predicted"/>
<protein>
    <submittedName>
        <fullName evidence="1">Uncharacterized protein</fullName>
    </submittedName>
</protein>
<organism evidence="1 2">
    <name type="scientific">Rhizobium phage vB_RglS_P106B</name>
    <dbReference type="NCBI Taxonomy" id="1458697"/>
    <lineage>
        <taxon>Viruses</taxon>
        <taxon>Duplodnaviria</taxon>
        <taxon>Heunggongvirae</taxon>
        <taxon>Uroviricota</taxon>
        <taxon>Caudoviricetes</taxon>
        <taxon>Rigallicvirus</taxon>
        <taxon>Rigallicvirus P106B</taxon>
    </lineage>
</organism>
<dbReference type="Proteomes" id="UP000019367">
    <property type="component" value="Segment"/>
</dbReference>
<dbReference type="EMBL" id="KF977490">
    <property type="protein sequence ID" value="AHJ10689.1"/>
    <property type="molecule type" value="Genomic_DNA"/>
</dbReference>
<evidence type="ECO:0000313" key="2">
    <source>
        <dbReference type="Proteomes" id="UP000019367"/>
    </source>
</evidence>
<dbReference type="GeneID" id="18502952"/>
<reference evidence="1 2" key="1">
    <citation type="journal article" date="2015" name="Microbiology">
        <title>Genomic and phenotypic characterization of Rhizobium gallicum phage vB_RglS_P106B.</title>
        <authorList>
            <person name="Halmillawewa A.P."/>
            <person name="Restrepo-Cordoba M."/>
            <person name="Yost C.K."/>
            <person name="Hynes M.F."/>
        </authorList>
    </citation>
    <scope>NUCLEOTIDE SEQUENCE [LARGE SCALE GENOMIC DNA]</scope>
</reference>